<feature type="region of interest" description="Disordered" evidence="1">
    <location>
        <begin position="244"/>
        <end position="278"/>
    </location>
</feature>
<dbReference type="AlphaFoldDB" id="A0A8J4AX10"/>
<dbReference type="Proteomes" id="UP000747399">
    <property type="component" value="Unassembled WGS sequence"/>
</dbReference>
<comment type="caution">
    <text evidence="2">The sequence shown here is derived from an EMBL/GenBank/DDBJ whole genome shotgun (WGS) entry which is preliminary data.</text>
</comment>
<accession>A0A8J4AX10</accession>
<name>A0A8J4AX10_9CHLO</name>
<evidence type="ECO:0000256" key="1">
    <source>
        <dbReference type="SAM" id="MobiDB-lite"/>
    </source>
</evidence>
<evidence type="ECO:0000313" key="2">
    <source>
        <dbReference type="EMBL" id="GIL47281.1"/>
    </source>
</evidence>
<dbReference type="EMBL" id="BNCO01000004">
    <property type="protein sequence ID" value="GIL47281.1"/>
    <property type="molecule type" value="Genomic_DNA"/>
</dbReference>
<gene>
    <name evidence="2" type="ORF">Vafri_4136</name>
</gene>
<reference evidence="2" key="1">
    <citation type="journal article" date="2021" name="Proc. Natl. Acad. Sci. U.S.A.">
        <title>Three genomes in the algal genus Volvox reveal the fate of a haploid sex-determining region after a transition to homothallism.</title>
        <authorList>
            <person name="Yamamoto K."/>
            <person name="Hamaji T."/>
            <person name="Kawai-Toyooka H."/>
            <person name="Matsuzaki R."/>
            <person name="Takahashi F."/>
            <person name="Nishimura Y."/>
            <person name="Kawachi M."/>
            <person name="Noguchi H."/>
            <person name="Minakuchi Y."/>
            <person name="Umen J.G."/>
            <person name="Toyoda A."/>
            <person name="Nozaki H."/>
        </authorList>
    </citation>
    <scope>NUCLEOTIDE SEQUENCE</scope>
    <source>
        <strain evidence="2">NIES-3780</strain>
    </source>
</reference>
<feature type="region of interest" description="Disordered" evidence="1">
    <location>
        <begin position="310"/>
        <end position="334"/>
    </location>
</feature>
<feature type="compositionally biased region" description="Basic and acidic residues" evidence="1">
    <location>
        <begin position="415"/>
        <end position="429"/>
    </location>
</feature>
<feature type="non-terminal residue" evidence="2">
    <location>
        <position position="1"/>
    </location>
</feature>
<sequence length="460" mass="47443">WNWSPDVCRNISVQLFFPRQELADVQAYYWNCAGGVHVFCLLHGTLGVCVADSHNEQELYKPRTRSETLGLTGSLEGLLPEEICIMEDGCNTTTSLPYARTVTTACCAMDTDAVPPSVSMPAPNQLHVGSGISGGIPGHPPGGMAAALYTGFPQAPTGWLPGGDISSSPGWSPFTTPGNMLVGTGRTISVTAPDVATGAAGAPLPEQDNSQAFFFASPVTALRSHSHSCSGGLRTGGDVFAPIPPGGSSASAHDLGHSLSGGVKPRSAGVSGATGSRRHQRHISVDFATRTVLSSATACTLGFPMELKRAPDPSLSEGGGRMTARSRAGSHGSEYPTIADAAAATGGGGNGAAITDGNSVSVIEMQTGGQYPQQQAYQPPLGLESGDGDAGLAGAAIGRWASKEGGEGDALGGRGRKDKDSHHAKDKQRGSNGRSNRELALLDPKRARRIMANRMVRLGF</sequence>
<organism evidence="2 3">
    <name type="scientific">Volvox africanus</name>
    <dbReference type="NCBI Taxonomy" id="51714"/>
    <lineage>
        <taxon>Eukaryota</taxon>
        <taxon>Viridiplantae</taxon>
        <taxon>Chlorophyta</taxon>
        <taxon>core chlorophytes</taxon>
        <taxon>Chlorophyceae</taxon>
        <taxon>CS clade</taxon>
        <taxon>Chlamydomonadales</taxon>
        <taxon>Volvocaceae</taxon>
        <taxon>Volvox</taxon>
    </lineage>
</organism>
<feature type="region of interest" description="Disordered" evidence="1">
    <location>
        <begin position="370"/>
        <end position="389"/>
    </location>
</feature>
<feature type="region of interest" description="Disordered" evidence="1">
    <location>
        <begin position="403"/>
        <end position="439"/>
    </location>
</feature>
<protein>
    <submittedName>
        <fullName evidence="2">Uncharacterized protein</fullName>
    </submittedName>
</protein>
<evidence type="ECO:0000313" key="3">
    <source>
        <dbReference type="Proteomes" id="UP000747399"/>
    </source>
</evidence>
<proteinExistence type="predicted"/>
<keyword evidence="3" id="KW-1185">Reference proteome</keyword>